<dbReference type="GeneID" id="5040776"/>
<evidence type="ECO:0000313" key="1">
    <source>
        <dbReference type="EMBL" id="CAK87594.1"/>
    </source>
</evidence>
<organism evidence="1 2">
    <name type="scientific">Paramecium tetraurelia</name>
    <dbReference type="NCBI Taxonomy" id="5888"/>
    <lineage>
        <taxon>Eukaryota</taxon>
        <taxon>Sar</taxon>
        <taxon>Alveolata</taxon>
        <taxon>Ciliophora</taxon>
        <taxon>Intramacronucleata</taxon>
        <taxon>Oligohymenophorea</taxon>
        <taxon>Peniculida</taxon>
        <taxon>Parameciidae</taxon>
        <taxon>Paramecium</taxon>
    </lineage>
</organism>
<accession>A0DX27</accession>
<dbReference type="OMA" id="AFRVYCT"/>
<dbReference type="AlphaFoldDB" id="A0DX27"/>
<dbReference type="Proteomes" id="UP000000600">
    <property type="component" value="Unassembled WGS sequence"/>
</dbReference>
<dbReference type="EMBL" id="CT868629">
    <property type="protein sequence ID" value="CAK87594.1"/>
    <property type="molecule type" value="Genomic_DNA"/>
</dbReference>
<proteinExistence type="predicted"/>
<dbReference type="InParanoid" id="A0DX27"/>
<dbReference type="KEGG" id="ptm:GSPATT00021226001"/>
<keyword evidence="2" id="KW-1185">Reference proteome</keyword>
<name>A0DX27_PARTE</name>
<dbReference type="HOGENOM" id="CLU_2965812_0_0_1"/>
<sequence>MQGKRDDRFYAFRVYCTSQDRGNANQMHMTEWQIKNRDVWNMYDQSRIEIYISGNGGIQ</sequence>
<protein>
    <submittedName>
        <fullName evidence="1">Uncharacterized protein</fullName>
    </submittedName>
</protein>
<evidence type="ECO:0000313" key="2">
    <source>
        <dbReference type="Proteomes" id="UP000000600"/>
    </source>
</evidence>
<dbReference type="RefSeq" id="XP_001454991.1">
    <property type="nucleotide sequence ID" value="XM_001454954.1"/>
</dbReference>
<dbReference type="OrthoDB" id="10364838at2759"/>
<reference evidence="1 2" key="1">
    <citation type="journal article" date="2006" name="Nature">
        <title>Global trends of whole-genome duplications revealed by the ciliate Paramecium tetraurelia.</title>
        <authorList>
            <consortium name="Genoscope"/>
            <person name="Aury J.-M."/>
            <person name="Jaillon O."/>
            <person name="Duret L."/>
            <person name="Noel B."/>
            <person name="Jubin C."/>
            <person name="Porcel B.M."/>
            <person name="Segurens B."/>
            <person name="Daubin V."/>
            <person name="Anthouard V."/>
            <person name="Aiach N."/>
            <person name="Arnaiz O."/>
            <person name="Billaut A."/>
            <person name="Beisson J."/>
            <person name="Blanc I."/>
            <person name="Bouhouche K."/>
            <person name="Camara F."/>
            <person name="Duharcourt S."/>
            <person name="Guigo R."/>
            <person name="Gogendeau D."/>
            <person name="Katinka M."/>
            <person name="Keller A.-M."/>
            <person name="Kissmehl R."/>
            <person name="Klotz C."/>
            <person name="Koll F."/>
            <person name="Le Moue A."/>
            <person name="Lepere C."/>
            <person name="Malinsky S."/>
            <person name="Nowacki M."/>
            <person name="Nowak J.K."/>
            <person name="Plattner H."/>
            <person name="Poulain J."/>
            <person name="Ruiz F."/>
            <person name="Serrano V."/>
            <person name="Zagulski M."/>
            <person name="Dessen P."/>
            <person name="Betermier M."/>
            <person name="Weissenbach J."/>
            <person name="Scarpelli C."/>
            <person name="Schachter V."/>
            <person name="Sperling L."/>
            <person name="Meyer E."/>
            <person name="Cohen J."/>
            <person name="Wincker P."/>
        </authorList>
    </citation>
    <scope>NUCLEOTIDE SEQUENCE [LARGE SCALE GENOMIC DNA]</scope>
    <source>
        <strain evidence="1 2">Stock d4-2</strain>
    </source>
</reference>
<gene>
    <name evidence="1" type="ORF">GSPATT00021226001</name>
</gene>